<dbReference type="Pfam" id="PF09762">
    <property type="entry name" value="CCDC93_CC"/>
    <property type="match status" value="1"/>
</dbReference>
<sequence length="623" mass="72554">MSKFSSKFYNAPTDQSGRQIQFDVREDEEQQTKLQETVELLVAAGYFRARIKGLSAFDKIVGGMTWCITTCNFDVDVDLLFQESSTIGQKIALVERIVSVLPRMKCPHRIEPHQIQGLDFIHVFPVMQWLVKKAIETRAEMGDMNRSFAISQFEKMRSKDADDLEASRKNVAMKFLNNLREQNAPERKFVRKDLDKIKDPEAKIQSTLLEYGQQNILLSNIANQQQTQAQGSKQNKQEKEAKTGVATEEEQNIKKLIDEMTEADQKQNKLNANAVGQILGLQQSTLQQIVTDFSNKENELQNEIEQLEKLAASGDSPAGGLQHKQRLINILRRQAEQKERQIDEQKSELDTLFQDLENKNKELEKLLNDEKNLEQELVNLEDYEKSADKKNVQQLEELVKEYDKLRQLEVGFKKNCKEEAELIQKEIENLEKKAFMGENLEEKEKIDKINEQYETAKAKLQTLRLKVARKNREISTLKRKLDEIPSKSELTQYQKRFIELYNQLSTGYVQTKQFYILYNVLEDKKFHINKVITLYNSIYDQFKQAMSSPSNRDQFVKQLDAILEGVKNNVIKVENKKIKAKSDLDALNDQYIDLIEKKRLYFKTIKDFQEECKKNENFLSTTQ</sequence>
<dbReference type="OrthoDB" id="16092at2759"/>
<feature type="coiled-coil region" evidence="4">
    <location>
        <begin position="556"/>
        <end position="590"/>
    </location>
</feature>
<evidence type="ECO:0000256" key="1">
    <source>
        <dbReference type="ARBA" id="ARBA00007219"/>
    </source>
</evidence>
<dbReference type="PANTHER" id="PTHR16441:SF0">
    <property type="entry name" value="COILED-COIL DOMAIN-CONTAINING PROTEIN 93"/>
    <property type="match status" value="1"/>
</dbReference>
<feature type="domain" description="CCDC93 N-terminal" evidence="7">
    <location>
        <begin position="28"/>
        <end position="135"/>
    </location>
</feature>
<protein>
    <recommendedName>
        <fullName evidence="2">Coiled-coil domain-containing protein 93</fullName>
    </recommendedName>
</protein>
<evidence type="ECO:0000256" key="5">
    <source>
        <dbReference type="SAM" id="MobiDB-lite"/>
    </source>
</evidence>
<dbReference type="AlphaFoldDB" id="A0A3M7PIB9"/>
<evidence type="ECO:0000259" key="7">
    <source>
        <dbReference type="Pfam" id="PF21673"/>
    </source>
</evidence>
<proteinExistence type="inferred from homology"/>
<dbReference type="PANTHER" id="PTHR16441">
    <property type="entry name" value="FIDIPIDINE"/>
    <property type="match status" value="1"/>
</dbReference>
<organism evidence="8 9">
    <name type="scientific">Brachionus plicatilis</name>
    <name type="common">Marine rotifer</name>
    <name type="synonym">Brachionus muelleri</name>
    <dbReference type="NCBI Taxonomy" id="10195"/>
    <lineage>
        <taxon>Eukaryota</taxon>
        <taxon>Metazoa</taxon>
        <taxon>Spiralia</taxon>
        <taxon>Gnathifera</taxon>
        <taxon>Rotifera</taxon>
        <taxon>Eurotatoria</taxon>
        <taxon>Monogononta</taxon>
        <taxon>Pseudotrocha</taxon>
        <taxon>Ploima</taxon>
        <taxon>Brachionidae</taxon>
        <taxon>Brachionus</taxon>
    </lineage>
</organism>
<dbReference type="Pfam" id="PF21673">
    <property type="entry name" value="CCDC93_N"/>
    <property type="match status" value="1"/>
</dbReference>
<accession>A0A3M7PIB9</accession>
<dbReference type="InterPro" id="IPR048747">
    <property type="entry name" value="CCDC93_N"/>
</dbReference>
<feature type="region of interest" description="Disordered" evidence="5">
    <location>
        <begin position="228"/>
        <end position="248"/>
    </location>
</feature>
<dbReference type="Proteomes" id="UP000276133">
    <property type="component" value="Unassembled WGS sequence"/>
</dbReference>
<feature type="domain" description="CCDC93 coiled-coil" evidence="6">
    <location>
        <begin position="182"/>
        <end position="619"/>
    </location>
</feature>
<evidence type="ECO:0000313" key="9">
    <source>
        <dbReference type="Proteomes" id="UP000276133"/>
    </source>
</evidence>
<evidence type="ECO:0000256" key="3">
    <source>
        <dbReference type="ARBA" id="ARBA00023054"/>
    </source>
</evidence>
<keyword evidence="9" id="KW-1185">Reference proteome</keyword>
<dbReference type="STRING" id="10195.A0A3M7PIB9"/>
<dbReference type="EMBL" id="REGN01010496">
    <property type="protein sequence ID" value="RMZ98891.1"/>
    <property type="molecule type" value="Genomic_DNA"/>
</dbReference>
<evidence type="ECO:0000259" key="6">
    <source>
        <dbReference type="Pfam" id="PF09762"/>
    </source>
</evidence>
<evidence type="ECO:0000256" key="2">
    <source>
        <dbReference type="ARBA" id="ARBA00016765"/>
    </source>
</evidence>
<keyword evidence="3 4" id="KW-0175">Coiled coil</keyword>
<dbReference type="GO" id="GO:0006893">
    <property type="term" value="P:Golgi to plasma membrane transport"/>
    <property type="evidence" value="ECO:0007669"/>
    <property type="project" value="TreeGrafter"/>
</dbReference>
<comment type="similarity">
    <text evidence="1">Belongs to the CCDC93 family.</text>
</comment>
<reference evidence="8 9" key="1">
    <citation type="journal article" date="2018" name="Sci. Rep.">
        <title>Genomic signatures of local adaptation to the degree of environmental predictability in rotifers.</title>
        <authorList>
            <person name="Franch-Gras L."/>
            <person name="Hahn C."/>
            <person name="Garcia-Roger E.M."/>
            <person name="Carmona M.J."/>
            <person name="Serra M."/>
            <person name="Gomez A."/>
        </authorList>
    </citation>
    <scope>NUCLEOTIDE SEQUENCE [LARGE SCALE GENOMIC DNA]</scope>
    <source>
        <strain evidence="8">HYR1</strain>
    </source>
</reference>
<comment type="caution">
    <text evidence="8">The sequence shown here is derived from an EMBL/GenBank/DDBJ whole genome shotgun (WGS) entry which is preliminary data.</text>
</comment>
<gene>
    <name evidence="8" type="ORF">BpHYR1_047835</name>
</gene>
<name>A0A3M7PIB9_BRAPC</name>
<dbReference type="InterPro" id="IPR039116">
    <property type="entry name" value="CCDC93"/>
</dbReference>
<evidence type="ECO:0000256" key="4">
    <source>
        <dbReference type="SAM" id="Coils"/>
    </source>
</evidence>
<evidence type="ECO:0000313" key="8">
    <source>
        <dbReference type="EMBL" id="RMZ98891.1"/>
    </source>
</evidence>
<dbReference type="InterPro" id="IPR019159">
    <property type="entry name" value="CCDC93_CC"/>
</dbReference>